<proteinExistence type="inferred from homology"/>
<feature type="transmembrane region" description="Helical" evidence="13">
    <location>
        <begin position="946"/>
        <end position="966"/>
    </location>
</feature>
<evidence type="ECO:0000256" key="7">
    <source>
        <dbReference type="ARBA" id="ARBA00022840"/>
    </source>
</evidence>
<keyword evidence="7 13" id="KW-0067">ATP-binding</keyword>
<evidence type="ECO:0000259" key="16">
    <source>
        <dbReference type="Pfam" id="PF16212"/>
    </source>
</evidence>
<evidence type="ECO:0000256" key="8">
    <source>
        <dbReference type="ARBA" id="ARBA00022842"/>
    </source>
</evidence>
<feature type="transmembrane region" description="Helical" evidence="13">
    <location>
        <begin position="1091"/>
        <end position="1110"/>
    </location>
</feature>
<dbReference type="SUPFAM" id="SSF81660">
    <property type="entry name" value="Metal cation-transporting ATPase, ATP-binding domain N"/>
    <property type="match status" value="1"/>
</dbReference>
<evidence type="ECO:0000256" key="3">
    <source>
        <dbReference type="ARBA" id="ARBA00008109"/>
    </source>
</evidence>
<organism evidence="17 18">
    <name type="scientific">Nesidiocoris tenuis</name>
    <dbReference type="NCBI Taxonomy" id="355587"/>
    <lineage>
        <taxon>Eukaryota</taxon>
        <taxon>Metazoa</taxon>
        <taxon>Ecdysozoa</taxon>
        <taxon>Arthropoda</taxon>
        <taxon>Hexapoda</taxon>
        <taxon>Insecta</taxon>
        <taxon>Pterygota</taxon>
        <taxon>Neoptera</taxon>
        <taxon>Paraneoptera</taxon>
        <taxon>Hemiptera</taxon>
        <taxon>Heteroptera</taxon>
        <taxon>Panheteroptera</taxon>
        <taxon>Cimicomorpha</taxon>
        <taxon>Miridae</taxon>
        <taxon>Dicyphina</taxon>
        <taxon>Nesidiocoris</taxon>
    </lineage>
</organism>
<evidence type="ECO:0000256" key="12">
    <source>
        <dbReference type="ARBA" id="ARBA00034036"/>
    </source>
</evidence>
<dbReference type="InterPro" id="IPR023298">
    <property type="entry name" value="ATPase_P-typ_TM_dom_sf"/>
</dbReference>
<dbReference type="SFLD" id="SFLDS00003">
    <property type="entry name" value="Haloacid_Dehalogenase"/>
    <property type="match status" value="1"/>
</dbReference>
<feature type="domain" description="P-type ATPase N-terminal" evidence="15">
    <location>
        <begin position="103"/>
        <end position="158"/>
    </location>
</feature>
<keyword evidence="5" id="KW-0479">Metal-binding</keyword>
<evidence type="ECO:0000256" key="2">
    <source>
        <dbReference type="ARBA" id="ARBA00004308"/>
    </source>
</evidence>
<dbReference type="PRINTS" id="PR00119">
    <property type="entry name" value="CATATPASE"/>
</dbReference>
<evidence type="ECO:0000313" key="17">
    <source>
        <dbReference type="EMBL" id="BET01769.1"/>
    </source>
</evidence>
<evidence type="ECO:0000256" key="1">
    <source>
        <dbReference type="ARBA" id="ARBA00004141"/>
    </source>
</evidence>
<evidence type="ECO:0000256" key="13">
    <source>
        <dbReference type="RuleBase" id="RU362033"/>
    </source>
</evidence>
<dbReference type="Pfam" id="PF16212">
    <property type="entry name" value="PhoLip_ATPase_C"/>
    <property type="match status" value="1"/>
</dbReference>
<dbReference type="NCBIfam" id="TIGR01494">
    <property type="entry name" value="ATPase_P-type"/>
    <property type="match status" value="2"/>
</dbReference>
<feature type="transmembrane region" description="Helical" evidence="13">
    <location>
        <begin position="1023"/>
        <end position="1044"/>
    </location>
</feature>
<feature type="transmembrane region" description="Helical" evidence="13">
    <location>
        <begin position="1051"/>
        <end position="1071"/>
    </location>
</feature>
<dbReference type="PANTHER" id="PTHR24092">
    <property type="entry name" value="PROBABLE PHOSPHOLIPID-TRANSPORTING ATPASE"/>
    <property type="match status" value="1"/>
</dbReference>
<name>A0ABN7BBW5_9HEMI</name>
<feature type="transmembrane region" description="Helical" evidence="13">
    <location>
        <begin position="997"/>
        <end position="1017"/>
    </location>
</feature>
<comment type="similarity">
    <text evidence="3 13">Belongs to the cation transport ATPase (P-type) (TC 3.A.3) family. Type IV subfamily.</text>
</comment>
<evidence type="ECO:0000256" key="11">
    <source>
        <dbReference type="ARBA" id="ARBA00023136"/>
    </source>
</evidence>
<dbReference type="SFLD" id="SFLDF00027">
    <property type="entry name" value="p-type_atpase"/>
    <property type="match status" value="1"/>
</dbReference>
<evidence type="ECO:0000256" key="9">
    <source>
        <dbReference type="ARBA" id="ARBA00022967"/>
    </source>
</evidence>
<dbReference type="Pfam" id="PF16209">
    <property type="entry name" value="PhoLip_ATPase_N"/>
    <property type="match status" value="1"/>
</dbReference>
<dbReference type="EMBL" id="AP028921">
    <property type="protein sequence ID" value="BET01769.1"/>
    <property type="molecule type" value="Genomic_DNA"/>
</dbReference>
<feature type="domain" description="P-type ATPase C-terminal" evidence="16">
    <location>
        <begin position="884"/>
        <end position="1112"/>
    </location>
</feature>
<keyword evidence="4 13" id="KW-0812">Transmembrane</keyword>
<dbReference type="SFLD" id="SFLDG00002">
    <property type="entry name" value="C1.7:_P-type_atpase_like"/>
    <property type="match status" value="1"/>
</dbReference>
<dbReference type="InterPro" id="IPR001757">
    <property type="entry name" value="P_typ_ATPase"/>
</dbReference>
<dbReference type="SUPFAM" id="SSF81665">
    <property type="entry name" value="Calcium ATPase, transmembrane domain M"/>
    <property type="match status" value="1"/>
</dbReference>
<evidence type="ECO:0000256" key="6">
    <source>
        <dbReference type="ARBA" id="ARBA00022741"/>
    </source>
</evidence>
<dbReference type="InterPro" id="IPR006539">
    <property type="entry name" value="P-type_ATPase_IV"/>
</dbReference>
<feature type="domain" description="P-type ATPase A" evidence="14">
    <location>
        <begin position="204"/>
        <end position="337"/>
    </location>
</feature>
<dbReference type="InterPro" id="IPR023214">
    <property type="entry name" value="HAD_sf"/>
</dbReference>
<dbReference type="InterPro" id="IPR018303">
    <property type="entry name" value="ATPase_P-typ_P_site"/>
</dbReference>
<dbReference type="Pfam" id="PF13246">
    <property type="entry name" value="Cation_ATPase"/>
    <property type="match status" value="1"/>
</dbReference>
<dbReference type="InterPro" id="IPR023299">
    <property type="entry name" value="ATPase_P-typ_cyto_dom_N"/>
</dbReference>
<dbReference type="NCBIfam" id="TIGR01652">
    <property type="entry name" value="ATPase-Plipid"/>
    <property type="match status" value="1"/>
</dbReference>
<keyword evidence="10 13" id="KW-1133">Transmembrane helix</keyword>
<comment type="subcellular location">
    <subcellularLocation>
        <location evidence="2">Endomembrane system</location>
    </subcellularLocation>
    <subcellularLocation>
        <location evidence="1 13">Membrane</location>
        <topology evidence="1 13">Multi-pass membrane protein</topology>
    </subcellularLocation>
</comment>
<dbReference type="SUPFAM" id="SSF81653">
    <property type="entry name" value="Calcium ATPase, transduction domain A"/>
    <property type="match status" value="1"/>
</dbReference>
<protein>
    <recommendedName>
        <fullName evidence="13">Phospholipid-transporting ATPase</fullName>
        <ecNumber evidence="13">7.6.2.1</ecNumber>
    </recommendedName>
</protein>
<evidence type="ECO:0000256" key="5">
    <source>
        <dbReference type="ARBA" id="ARBA00022723"/>
    </source>
</evidence>
<gene>
    <name evidence="17" type="ORF">NTJ_14586</name>
</gene>
<evidence type="ECO:0000259" key="14">
    <source>
        <dbReference type="Pfam" id="PF00122"/>
    </source>
</evidence>
<accession>A0ABN7BBW5</accession>
<dbReference type="Gene3D" id="2.70.150.10">
    <property type="entry name" value="Calcium-transporting ATPase, cytoplasmic transduction domain A"/>
    <property type="match status" value="1"/>
</dbReference>
<dbReference type="Gene3D" id="3.40.50.1000">
    <property type="entry name" value="HAD superfamily/HAD-like"/>
    <property type="match status" value="1"/>
</dbReference>
<dbReference type="InterPro" id="IPR059000">
    <property type="entry name" value="ATPase_P-type_domA"/>
</dbReference>
<keyword evidence="9 13" id="KW-1278">Translocase</keyword>
<feature type="transmembrane region" description="Helical" evidence="13">
    <location>
        <begin position="389"/>
        <end position="409"/>
    </location>
</feature>
<keyword evidence="18" id="KW-1185">Reference proteome</keyword>
<feature type="transmembrane region" description="Helical" evidence="13">
    <location>
        <begin position="156"/>
        <end position="175"/>
    </location>
</feature>
<keyword evidence="6 13" id="KW-0547">Nucleotide-binding</keyword>
<dbReference type="InterPro" id="IPR008250">
    <property type="entry name" value="ATPase_P-typ_transduc_dom_A_sf"/>
</dbReference>
<evidence type="ECO:0000313" key="18">
    <source>
        <dbReference type="Proteomes" id="UP001307889"/>
    </source>
</evidence>
<dbReference type="InterPro" id="IPR032630">
    <property type="entry name" value="P_typ_ATPase_c"/>
</dbReference>
<sequence length="1126" mass="125918">MLLRPLLNNRAGNNDVMSDNEDEFDESAYLLSSSSTSRNDSGLFPRVPLNRQSYTLPWYSTGTMGVFGACKYIICCGCCSFWRKCCPKREPQQRIIVIGQKPESKFVPNVIRNQKYNIFTFLPLVLYEQFKFFLNFYFLLMAMTQFVQIFKVGYFYTYWGPLGFVLTATMIREAVDDIRRWKRDKEVNSQKYSRLGRRQDGVITTEFIPSSEISVGDLIYIEKDQRVPADLLLVRTTERSGSCFIRTDQLDGETDWKFRRAIPETQRLENDAKLLENNNYSIFAEKPVKDIHVFIGTITSASGKESGLNIENTLWANTVLAAGTALGLVVYTGKETRSCMNNSQPRSKSGLLDKEINNLTKLLFGAVLALALLMIFLKGSSGPGYGLVYLVRFSLLFSYIIPLSLRVNLDFAKSFYSYQMSHDKEMPECVVRCTTIPEELGRISYLLSDKTGTLTKNSMQFKKLHSGGNEKFSVDEIDTMREMVKNYFDAASSSSEPKVAVKGVTHQVVEGILAMALCHNVTPIVDKGVDSSPIRPPLQCQSSVDDEFWAAQSSGVSYQASSPDEIALVSFAEKVGLSLTKRDQQSMQLRTPLGAFINYSILQIFPFASESKRMGIIVREESTGAIIFYMKGADVVMRDIVSHAGSLDEHVGNMATDGLRTLVMAKRILTEEEYADFEVGYDKANAVTANRKQAVADVLGTIEKNMDLICITGVEDELQTNVKETLEILRSAGIKIWMLTGDKLETAVCIAKSSNLVARQQGAHAIFVFDDIPCNTGSEIRPRVNDLIRAAGENPQAVLVITGATLEACLAYYKTEFLDLCCSAPSVVVCRCSPTQKSLVVELIRKHTKKRTAAIGDGGNDVSMIQAADVGIGIVGKEGKQASLAADFSISEFRSLSRLFLIHGRWSYKRSATLSQFIIHRGIIISVMQAIFSTVFYFSLVSLFPGFFMIGYATIFTMFPVFSLVLNKDFKEDGMALAYPNLYIKLSKGRSLSYKTFFLWVLVSVVQAGVIMYGSLLLFEDEFIHIVAIAFTALILTELVMVAVTVTTWHYLIIVAELISLALYFASLFVFRDYFDPAFLGTTQFVWKVTLITLVSCMPLIVGKLVCWWVSPSIYQKLQSATRTAY</sequence>
<dbReference type="EC" id="7.6.2.1" evidence="13"/>
<reference evidence="17 18" key="1">
    <citation type="submission" date="2023-09" db="EMBL/GenBank/DDBJ databases">
        <title>Nesidiocoris tenuis whole genome shotgun sequence.</title>
        <authorList>
            <person name="Shibata T."/>
            <person name="Shimoda M."/>
            <person name="Kobayashi T."/>
            <person name="Uehara T."/>
        </authorList>
    </citation>
    <scope>NUCLEOTIDE SEQUENCE [LARGE SCALE GENOMIC DNA]</scope>
    <source>
        <strain evidence="17 18">Japan</strain>
    </source>
</reference>
<dbReference type="SUPFAM" id="SSF56784">
    <property type="entry name" value="HAD-like"/>
    <property type="match status" value="1"/>
</dbReference>
<dbReference type="PROSITE" id="PS00154">
    <property type="entry name" value="ATPASE_E1_E2"/>
    <property type="match status" value="1"/>
</dbReference>
<dbReference type="Proteomes" id="UP001307889">
    <property type="component" value="Chromosome 13"/>
</dbReference>
<keyword evidence="11 13" id="KW-0472">Membrane</keyword>
<evidence type="ECO:0000259" key="15">
    <source>
        <dbReference type="Pfam" id="PF16209"/>
    </source>
</evidence>
<keyword evidence="8 13" id="KW-0460">Magnesium</keyword>
<dbReference type="Pfam" id="PF00122">
    <property type="entry name" value="E1-E2_ATPase"/>
    <property type="match status" value="1"/>
</dbReference>
<feature type="transmembrane region" description="Helical" evidence="13">
    <location>
        <begin position="918"/>
        <end position="940"/>
    </location>
</feature>
<evidence type="ECO:0000256" key="4">
    <source>
        <dbReference type="ARBA" id="ARBA00022692"/>
    </source>
</evidence>
<dbReference type="InterPro" id="IPR044492">
    <property type="entry name" value="P_typ_ATPase_HD_dom"/>
</dbReference>
<dbReference type="InterPro" id="IPR036412">
    <property type="entry name" value="HAD-like_sf"/>
</dbReference>
<dbReference type="Gene3D" id="3.40.1110.10">
    <property type="entry name" value="Calcium-transporting ATPase, cytoplasmic domain N"/>
    <property type="match status" value="1"/>
</dbReference>
<feature type="transmembrane region" description="Helical" evidence="13">
    <location>
        <begin position="132"/>
        <end position="150"/>
    </location>
</feature>
<dbReference type="PANTHER" id="PTHR24092:SF5">
    <property type="entry name" value="PHOSPHOLIPID-TRANSPORTING ATPASE"/>
    <property type="match status" value="1"/>
</dbReference>
<evidence type="ECO:0000256" key="10">
    <source>
        <dbReference type="ARBA" id="ARBA00022989"/>
    </source>
</evidence>
<feature type="transmembrane region" description="Helical" evidence="13">
    <location>
        <begin position="356"/>
        <end position="377"/>
    </location>
</feature>
<dbReference type="InterPro" id="IPR032631">
    <property type="entry name" value="P-type_ATPase_N"/>
</dbReference>
<comment type="catalytic activity">
    <reaction evidence="12 13">
        <text>ATP + H2O + phospholipidSide 1 = ADP + phosphate + phospholipidSide 2.</text>
        <dbReference type="EC" id="7.6.2.1"/>
    </reaction>
</comment>